<organism evidence="2 3">
    <name type="scientific">Symbiochloris irregularis</name>
    <dbReference type="NCBI Taxonomy" id="706552"/>
    <lineage>
        <taxon>Eukaryota</taxon>
        <taxon>Viridiplantae</taxon>
        <taxon>Chlorophyta</taxon>
        <taxon>core chlorophytes</taxon>
        <taxon>Trebouxiophyceae</taxon>
        <taxon>Trebouxiales</taxon>
        <taxon>Trebouxiaceae</taxon>
        <taxon>Symbiochloris</taxon>
    </lineage>
</organism>
<protein>
    <submittedName>
        <fullName evidence="2">Uncharacterized protein</fullName>
    </submittedName>
</protein>
<keyword evidence="3" id="KW-1185">Reference proteome</keyword>
<feature type="region of interest" description="Disordered" evidence="1">
    <location>
        <begin position="1"/>
        <end position="24"/>
    </location>
</feature>
<reference evidence="2 3" key="1">
    <citation type="journal article" date="2024" name="Nat. Commun.">
        <title>Phylogenomics reveals the evolutionary origins of lichenization in chlorophyte algae.</title>
        <authorList>
            <person name="Puginier C."/>
            <person name="Libourel C."/>
            <person name="Otte J."/>
            <person name="Skaloud P."/>
            <person name="Haon M."/>
            <person name="Grisel S."/>
            <person name="Petersen M."/>
            <person name="Berrin J.G."/>
            <person name="Delaux P.M."/>
            <person name="Dal Grande F."/>
            <person name="Keller J."/>
        </authorList>
    </citation>
    <scope>NUCLEOTIDE SEQUENCE [LARGE SCALE GENOMIC DNA]</scope>
    <source>
        <strain evidence="2 3">SAG 2036</strain>
    </source>
</reference>
<name>A0AAW1NS45_9CHLO</name>
<evidence type="ECO:0000256" key="1">
    <source>
        <dbReference type="SAM" id="MobiDB-lite"/>
    </source>
</evidence>
<gene>
    <name evidence="2" type="ORF">WJX73_008848</name>
</gene>
<evidence type="ECO:0000313" key="2">
    <source>
        <dbReference type="EMBL" id="KAK9792511.1"/>
    </source>
</evidence>
<dbReference type="EMBL" id="JALJOQ010000162">
    <property type="protein sequence ID" value="KAK9792511.1"/>
    <property type="molecule type" value="Genomic_DNA"/>
</dbReference>
<dbReference type="AlphaFoldDB" id="A0AAW1NS45"/>
<comment type="caution">
    <text evidence="2">The sequence shown here is derived from an EMBL/GenBank/DDBJ whole genome shotgun (WGS) entry which is preliminary data.</text>
</comment>
<proteinExistence type="predicted"/>
<evidence type="ECO:0000313" key="3">
    <source>
        <dbReference type="Proteomes" id="UP001465755"/>
    </source>
</evidence>
<sequence length="73" mass="7788">MVMSKPANVPVQTERRAAVPPSAIPSSCPFRSGSARKETISQQDFVYLAYVGSFDNFPLSQVAAPAFASTIVP</sequence>
<dbReference type="Proteomes" id="UP001465755">
    <property type="component" value="Unassembled WGS sequence"/>
</dbReference>
<accession>A0AAW1NS45</accession>